<feature type="transmembrane region" description="Helical" evidence="1">
    <location>
        <begin position="341"/>
        <end position="362"/>
    </location>
</feature>
<gene>
    <name evidence="3" type="ORF">A3D99_02905</name>
</gene>
<comment type="caution">
    <text evidence="3">The sequence shown here is derived from an EMBL/GenBank/DDBJ whole genome shotgun (WGS) entry which is preliminary data.</text>
</comment>
<proteinExistence type="predicted"/>
<evidence type="ECO:0000256" key="2">
    <source>
        <dbReference type="SAM" id="SignalP"/>
    </source>
</evidence>
<reference evidence="3 4" key="1">
    <citation type="journal article" date="2016" name="Nat. Commun.">
        <title>Thousands of microbial genomes shed light on interconnected biogeochemical processes in an aquifer system.</title>
        <authorList>
            <person name="Anantharaman K."/>
            <person name="Brown C.T."/>
            <person name="Hug L.A."/>
            <person name="Sharon I."/>
            <person name="Castelle C.J."/>
            <person name="Probst A.J."/>
            <person name="Thomas B.C."/>
            <person name="Singh A."/>
            <person name="Wilkins M.J."/>
            <person name="Karaoz U."/>
            <person name="Brodie E.L."/>
            <person name="Williams K.H."/>
            <person name="Hubbard S.S."/>
            <person name="Banfield J.F."/>
        </authorList>
    </citation>
    <scope>NUCLEOTIDE SEQUENCE [LARGE SCALE GENOMIC DNA]</scope>
</reference>
<keyword evidence="1" id="KW-0472">Membrane</keyword>
<feature type="transmembrane region" description="Helical" evidence="1">
    <location>
        <begin position="281"/>
        <end position="303"/>
    </location>
</feature>
<organism evidence="3 4">
    <name type="scientific">Candidatus Andersenbacteria bacterium RIFCSPHIGHO2_12_FULL_45_11</name>
    <dbReference type="NCBI Taxonomy" id="1797281"/>
    <lineage>
        <taxon>Bacteria</taxon>
        <taxon>Candidatus Anderseniibacteriota</taxon>
    </lineage>
</organism>
<feature type="chain" id="PRO_5009581280" evidence="2">
    <location>
        <begin position="28"/>
        <end position="658"/>
    </location>
</feature>
<dbReference type="EMBL" id="MHHR01000009">
    <property type="protein sequence ID" value="OGY34833.1"/>
    <property type="molecule type" value="Genomic_DNA"/>
</dbReference>
<feature type="signal peptide" evidence="2">
    <location>
        <begin position="1"/>
        <end position="27"/>
    </location>
</feature>
<protein>
    <submittedName>
        <fullName evidence="3">Uncharacterized protein</fullName>
    </submittedName>
</protein>
<keyword evidence="1" id="KW-1133">Transmembrane helix</keyword>
<evidence type="ECO:0000313" key="3">
    <source>
        <dbReference type="EMBL" id="OGY34833.1"/>
    </source>
</evidence>
<feature type="transmembrane region" description="Helical" evidence="1">
    <location>
        <begin position="169"/>
        <end position="187"/>
    </location>
</feature>
<keyword evidence="2" id="KW-0732">Signal</keyword>
<keyword evidence="1" id="KW-0812">Transmembrane</keyword>
<accession>A0A1G1X4E2</accession>
<sequence length="658" mass="71084">MSNTLATKQITLGVAFISMLLPSFVFAAEIQKDALLSVDQGVFKKTEKDACKEIQVQENKDTITVDNNVAHLPIIRESYQSESQGEFDSGSSIFFRYYSCPDKVASEILSRVKEFTGIERLGIGVVNWLTWVINSIAEFLLAFFADLILTMLKQGTFINDQIVKIGWPFIQGITNLGFIFVLLYIALATTLRIEAVGTSVQRLLPKLLIGALLVNFSLVIGGLLIDTSRLLMAVELRVLSGGQIDNIEQFKDDLLKSSHIAELGVASYKYQGSSSGYLASILRLLQGSVFRIVLVIAFGTIALNLLARYVVLLILLIFSPVPYLAFILPKTAKASTIWWGYFLKWVFYGPAVLFFLVIILQVQNIDIAIDAREGGTWMDSDAFKEFVRFIIVMALFFIGNKLSKKIAGDIGEIAMNSAKRTGSFVRNNPKTAMVLAGAATGGLGLLAGAGAAGALGAGRAGARGVANAGRDFSDKFTKDFAASARGGKLGGFAKFVAGPERDDKGKLKKGETSPGLSAAKAIGKRFGLGDPKKQAEEKAIIDALGGQPLQHGVPNAQAQGGALINVPQALQQYINGASLSQGHVPKALGDANIKIIIEHTTNKSDLTGLAQNEDYLRDLGSNGRSELITRVNNNQNLQANDKADIVNRIVRTVKDKEL</sequence>
<feature type="transmembrane region" description="Helical" evidence="1">
    <location>
        <begin position="207"/>
        <end position="225"/>
    </location>
</feature>
<evidence type="ECO:0000313" key="4">
    <source>
        <dbReference type="Proteomes" id="UP000177528"/>
    </source>
</evidence>
<dbReference type="Proteomes" id="UP000177528">
    <property type="component" value="Unassembled WGS sequence"/>
</dbReference>
<dbReference type="AlphaFoldDB" id="A0A1G1X4E2"/>
<feature type="transmembrane region" description="Helical" evidence="1">
    <location>
        <begin position="128"/>
        <end position="149"/>
    </location>
</feature>
<feature type="transmembrane region" description="Helical" evidence="1">
    <location>
        <begin position="309"/>
        <end position="329"/>
    </location>
</feature>
<evidence type="ECO:0000256" key="1">
    <source>
        <dbReference type="SAM" id="Phobius"/>
    </source>
</evidence>
<name>A0A1G1X4E2_9BACT</name>